<dbReference type="AlphaFoldDB" id="A0A542DD10"/>
<feature type="transmembrane region" description="Helical" evidence="2">
    <location>
        <begin position="147"/>
        <end position="167"/>
    </location>
</feature>
<evidence type="ECO:0000313" key="4">
    <source>
        <dbReference type="Proteomes" id="UP000320876"/>
    </source>
</evidence>
<dbReference type="InterPro" id="IPR046050">
    <property type="entry name" value="DUF6008"/>
</dbReference>
<feature type="transmembrane region" description="Helical" evidence="2">
    <location>
        <begin position="187"/>
        <end position="209"/>
    </location>
</feature>
<protein>
    <submittedName>
        <fullName evidence="3">Uncharacterized protein</fullName>
    </submittedName>
</protein>
<feature type="transmembrane region" description="Helical" evidence="2">
    <location>
        <begin position="12"/>
        <end position="34"/>
    </location>
</feature>
<name>A0A542DD10_AMYCI</name>
<keyword evidence="2" id="KW-0472">Membrane</keyword>
<accession>A0A542DD10</accession>
<gene>
    <name evidence="3" type="ORF">FB471_0599</name>
</gene>
<keyword evidence="4" id="KW-1185">Reference proteome</keyword>
<evidence type="ECO:0000256" key="2">
    <source>
        <dbReference type="SAM" id="Phobius"/>
    </source>
</evidence>
<feature type="region of interest" description="Disordered" evidence="1">
    <location>
        <begin position="220"/>
        <end position="246"/>
    </location>
</feature>
<keyword evidence="2" id="KW-0812">Transmembrane</keyword>
<dbReference type="EMBL" id="VFML01000001">
    <property type="protein sequence ID" value="TQJ00945.1"/>
    <property type="molecule type" value="Genomic_DNA"/>
</dbReference>
<proteinExistence type="predicted"/>
<comment type="caution">
    <text evidence="3">The sequence shown here is derived from an EMBL/GenBank/DDBJ whole genome shotgun (WGS) entry which is preliminary data.</text>
</comment>
<reference evidence="3 4" key="1">
    <citation type="submission" date="2019-06" db="EMBL/GenBank/DDBJ databases">
        <title>Sequencing the genomes of 1000 actinobacteria strains.</title>
        <authorList>
            <person name="Klenk H.-P."/>
        </authorList>
    </citation>
    <scope>NUCLEOTIDE SEQUENCE [LARGE SCALE GENOMIC DNA]</scope>
    <source>
        <strain evidence="3 4">DSM 45679</strain>
    </source>
</reference>
<keyword evidence="2" id="KW-1133">Transmembrane helix</keyword>
<dbReference type="Pfam" id="PF19471">
    <property type="entry name" value="DUF6008"/>
    <property type="match status" value="1"/>
</dbReference>
<evidence type="ECO:0000313" key="3">
    <source>
        <dbReference type="EMBL" id="TQJ00945.1"/>
    </source>
</evidence>
<sequence>MGGTPSTLDTLGAVLLGLWAVVMWAAVAVLAYANRGTVRPWLFRASAGVIILGIVGQLGHVQEHFAQVGYWVAHPNERPWMTPWGTGLADGLGVVDMSKPSLGMEILHMTGNFIFLAGLVGVMLITKRALNTRARKWGRMGVWMQGIHGIEHVVLTLSVALGANQAIGMSTFFGFLDPGPGLWTYRIWWHFVANVVGTVIFAIAVYHLWRERHTVEATYRTRGTSTAPAGSAEPELVGSVPGKAND</sequence>
<evidence type="ECO:0000256" key="1">
    <source>
        <dbReference type="SAM" id="MobiDB-lite"/>
    </source>
</evidence>
<feature type="transmembrane region" description="Helical" evidence="2">
    <location>
        <begin position="41"/>
        <end position="61"/>
    </location>
</feature>
<feature type="transmembrane region" description="Helical" evidence="2">
    <location>
        <begin position="106"/>
        <end position="126"/>
    </location>
</feature>
<dbReference type="Proteomes" id="UP000320876">
    <property type="component" value="Unassembled WGS sequence"/>
</dbReference>
<dbReference type="RefSeq" id="WP_246076216.1">
    <property type="nucleotide sequence ID" value="NZ_VFML01000001.1"/>
</dbReference>
<organism evidence="3 4">
    <name type="scientific">Amycolatopsis cihanbeyliensis</name>
    <dbReference type="NCBI Taxonomy" id="1128664"/>
    <lineage>
        <taxon>Bacteria</taxon>
        <taxon>Bacillati</taxon>
        <taxon>Actinomycetota</taxon>
        <taxon>Actinomycetes</taxon>
        <taxon>Pseudonocardiales</taxon>
        <taxon>Pseudonocardiaceae</taxon>
        <taxon>Amycolatopsis</taxon>
    </lineage>
</organism>